<keyword evidence="3" id="KW-1185">Reference proteome</keyword>
<dbReference type="Proteomes" id="UP000271380">
    <property type="component" value="Chromosome"/>
</dbReference>
<dbReference type="KEGG" id="cku:UL82_02055"/>
<protein>
    <submittedName>
        <fullName evidence="1">Immunity protein 41</fullName>
    </submittedName>
</protein>
<evidence type="ECO:0000313" key="3">
    <source>
        <dbReference type="Proteomes" id="UP000033457"/>
    </source>
</evidence>
<dbReference type="AlphaFoldDB" id="A0A0F6TD78"/>
<dbReference type="HOGENOM" id="CLU_133197_0_0_11"/>
<evidence type="ECO:0000313" key="2">
    <source>
        <dbReference type="EMBL" id="VEH04805.1"/>
    </source>
</evidence>
<dbReference type="STRING" id="35755.UL82_02055"/>
<organism evidence="1 3">
    <name type="scientific">Corynebacterium kutscheri</name>
    <dbReference type="NCBI Taxonomy" id="35755"/>
    <lineage>
        <taxon>Bacteria</taxon>
        <taxon>Bacillati</taxon>
        <taxon>Actinomycetota</taxon>
        <taxon>Actinomycetes</taxon>
        <taxon>Mycobacteriales</taxon>
        <taxon>Corynebacteriaceae</taxon>
        <taxon>Corynebacterium</taxon>
    </lineage>
</organism>
<dbReference type="EMBL" id="LR134377">
    <property type="protein sequence ID" value="VEH04805.1"/>
    <property type="molecule type" value="Genomic_DNA"/>
</dbReference>
<dbReference type="OrthoDB" id="4413479at2"/>
<name>A0A0F6TD78_9CORY</name>
<evidence type="ECO:0000313" key="4">
    <source>
        <dbReference type="Proteomes" id="UP000271380"/>
    </source>
</evidence>
<gene>
    <name evidence="2" type="ORF">NCTC949_00280</name>
    <name evidence="1" type="ORF">UL82_02055</name>
</gene>
<accession>A0A0F6TD78</accession>
<evidence type="ECO:0000313" key="1">
    <source>
        <dbReference type="EMBL" id="AKE40636.1"/>
    </source>
</evidence>
<proteinExistence type="predicted"/>
<reference evidence="2 4" key="2">
    <citation type="submission" date="2018-12" db="EMBL/GenBank/DDBJ databases">
        <authorList>
            <consortium name="Pathogen Informatics"/>
        </authorList>
    </citation>
    <scope>NUCLEOTIDE SEQUENCE [LARGE SCALE GENOMIC DNA]</scope>
    <source>
        <strain evidence="2 4">NCTC949</strain>
    </source>
</reference>
<dbReference type="Proteomes" id="UP000033457">
    <property type="component" value="Chromosome"/>
</dbReference>
<dbReference type="RefSeq" id="WP_046438749.1">
    <property type="nucleotide sequence ID" value="NZ_CP011312.1"/>
</dbReference>
<reference evidence="1 3" key="1">
    <citation type="journal article" date="2015" name="Genome Announc.">
        <title>Complete Genome Sequence of Corynebacterium kutscheri DSM 20755, a Corynebacterial Type Strain with Remarkably Low G+C Content of Chromosomal DNA.</title>
        <authorList>
            <person name="Ruckert C."/>
            <person name="Albersmeier A."/>
            <person name="Winkler A."/>
            <person name="Tauch A."/>
        </authorList>
    </citation>
    <scope>NUCLEOTIDE SEQUENCE [LARGE SCALE GENOMIC DNA]</scope>
    <source>
        <strain evidence="1 3">DSM 20755</strain>
    </source>
</reference>
<dbReference type="InterPro" id="IPR028276">
    <property type="entry name" value="Imm68"/>
</dbReference>
<dbReference type="EMBL" id="CP011312">
    <property type="protein sequence ID" value="AKE40636.1"/>
    <property type="molecule type" value="Genomic_DNA"/>
</dbReference>
<dbReference type="Pfam" id="PF15583">
    <property type="entry name" value="Imm68"/>
    <property type="match status" value="1"/>
</dbReference>
<sequence>MIIDRYWGTYFGAADESTELVRYLEHTGVEVLAMEKIFVDLGLDQRAGNYIAGGLDAHLAGADFHFDSAFQVIMDLSVLALASKKDTGFELSRLGGSHQRVMRIDMGVKENTQVATALKYFALSPEEHEIAERFDADVWYDIGDLCEEIRAQLD</sequence>